<keyword evidence="2" id="KW-0805">Transcription regulation</keyword>
<dbReference type="NCBIfam" id="TIGR02937">
    <property type="entry name" value="sigma70-ECF"/>
    <property type="match status" value="1"/>
</dbReference>
<keyword evidence="8" id="KW-1185">Reference proteome</keyword>
<evidence type="ECO:0000256" key="2">
    <source>
        <dbReference type="ARBA" id="ARBA00023015"/>
    </source>
</evidence>
<keyword evidence="3" id="KW-0731">Sigma factor</keyword>
<sequence length="199" mass="23650">MPDEWVTKQTLLQRARNRDDEEAWNEFVKYYTGFIHAVLRQMSFFSKDFDDVTQEIMVKIWRNLSTFDGEKYQVHFRTWLSSLIRNYAIDYIKKNQGYNKRRDKAAELQGEEQLISQTDLDQIVEQEWVRHLTATALNSIRKLFSGVAVEAFELSLEGKSSREIGKELGINPESVRTLKNRVRQRLMKEIAQLRKELER</sequence>
<accession>A0ABU5N169</accession>
<dbReference type="InterPro" id="IPR007627">
    <property type="entry name" value="RNA_pol_sigma70_r2"/>
</dbReference>
<comment type="similarity">
    <text evidence="1">Belongs to the sigma-70 factor family. ECF subfamily.</text>
</comment>
<dbReference type="Gene3D" id="1.10.1740.10">
    <property type="match status" value="1"/>
</dbReference>
<dbReference type="PROSITE" id="PS00622">
    <property type="entry name" value="HTH_LUXR_1"/>
    <property type="match status" value="1"/>
</dbReference>
<dbReference type="InterPro" id="IPR039425">
    <property type="entry name" value="RNA_pol_sigma-70-like"/>
</dbReference>
<name>A0ABU5N169_9BACT</name>
<dbReference type="PANTHER" id="PTHR43133:SF8">
    <property type="entry name" value="RNA POLYMERASE SIGMA FACTOR HI_1459-RELATED"/>
    <property type="match status" value="1"/>
</dbReference>
<dbReference type="Proteomes" id="UP001290861">
    <property type="component" value="Unassembled WGS sequence"/>
</dbReference>
<dbReference type="EMBL" id="JARVCO010000012">
    <property type="protein sequence ID" value="MDZ8119996.1"/>
    <property type="molecule type" value="Genomic_DNA"/>
</dbReference>
<organism evidence="7 8">
    <name type="scientific">Pontiella agarivorans</name>
    <dbReference type="NCBI Taxonomy" id="3038953"/>
    <lineage>
        <taxon>Bacteria</taxon>
        <taxon>Pseudomonadati</taxon>
        <taxon>Kiritimatiellota</taxon>
        <taxon>Kiritimatiellia</taxon>
        <taxon>Kiritimatiellales</taxon>
        <taxon>Pontiellaceae</taxon>
        <taxon>Pontiella</taxon>
    </lineage>
</organism>
<evidence type="ECO:0000256" key="1">
    <source>
        <dbReference type="ARBA" id="ARBA00010641"/>
    </source>
</evidence>
<dbReference type="PANTHER" id="PTHR43133">
    <property type="entry name" value="RNA POLYMERASE ECF-TYPE SIGMA FACTO"/>
    <property type="match status" value="1"/>
</dbReference>
<dbReference type="Pfam" id="PF04542">
    <property type="entry name" value="Sigma70_r2"/>
    <property type="match status" value="1"/>
</dbReference>
<evidence type="ECO:0000256" key="3">
    <source>
        <dbReference type="ARBA" id="ARBA00023082"/>
    </source>
</evidence>
<dbReference type="Gene3D" id="1.10.10.10">
    <property type="entry name" value="Winged helix-like DNA-binding domain superfamily/Winged helix DNA-binding domain"/>
    <property type="match status" value="1"/>
</dbReference>
<protein>
    <submittedName>
        <fullName evidence="7">Sigma-70 family RNA polymerase sigma factor</fullName>
    </submittedName>
</protein>
<keyword evidence="5" id="KW-0804">Transcription</keyword>
<evidence type="ECO:0000256" key="5">
    <source>
        <dbReference type="ARBA" id="ARBA00023163"/>
    </source>
</evidence>
<dbReference type="InterPro" id="IPR000792">
    <property type="entry name" value="Tscrpt_reg_LuxR_C"/>
</dbReference>
<dbReference type="InterPro" id="IPR014284">
    <property type="entry name" value="RNA_pol_sigma-70_dom"/>
</dbReference>
<comment type="caution">
    <text evidence="7">The sequence shown here is derived from an EMBL/GenBank/DDBJ whole genome shotgun (WGS) entry which is preliminary data.</text>
</comment>
<feature type="domain" description="HTH luxR-type" evidence="6">
    <location>
        <begin position="158"/>
        <end position="185"/>
    </location>
</feature>
<evidence type="ECO:0000259" key="6">
    <source>
        <dbReference type="PROSITE" id="PS00622"/>
    </source>
</evidence>
<dbReference type="InterPro" id="IPR013324">
    <property type="entry name" value="RNA_pol_sigma_r3/r4-like"/>
</dbReference>
<dbReference type="RefSeq" id="WP_322609776.1">
    <property type="nucleotide sequence ID" value="NZ_JARVCO010000012.1"/>
</dbReference>
<evidence type="ECO:0000313" key="7">
    <source>
        <dbReference type="EMBL" id="MDZ8119996.1"/>
    </source>
</evidence>
<evidence type="ECO:0000256" key="4">
    <source>
        <dbReference type="ARBA" id="ARBA00023125"/>
    </source>
</evidence>
<dbReference type="Pfam" id="PF08281">
    <property type="entry name" value="Sigma70_r4_2"/>
    <property type="match status" value="1"/>
</dbReference>
<reference evidence="7 8" key="1">
    <citation type="journal article" date="2024" name="Appl. Environ. Microbiol.">
        <title>Pontiella agarivorans sp. nov., a novel marine anaerobic bacterium capable of degrading macroalgal polysaccharides and fixing nitrogen.</title>
        <authorList>
            <person name="Liu N."/>
            <person name="Kivenson V."/>
            <person name="Peng X."/>
            <person name="Cui Z."/>
            <person name="Lankiewicz T.S."/>
            <person name="Gosselin K.M."/>
            <person name="English C.J."/>
            <person name="Blair E.M."/>
            <person name="O'Malley M.A."/>
            <person name="Valentine D.L."/>
        </authorList>
    </citation>
    <scope>NUCLEOTIDE SEQUENCE [LARGE SCALE GENOMIC DNA]</scope>
    <source>
        <strain evidence="7 8">NLcol2</strain>
    </source>
</reference>
<proteinExistence type="inferred from homology"/>
<dbReference type="SUPFAM" id="SSF88946">
    <property type="entry name" value="Sigma2 domain of RNA polymerase sigma factors"/>
    <property type="match status" value="1"/>
</dbReference>
<dbReference type="SUPFAM" id="SSF88659">
    <property type="entry name" value="Sigma3 and sigma4 domains of RNA polymerase sigma factors"/>
    <property type="match status" value="1"/>
</dbReference>
<dbReference type="InterPro" id="IPR013325">
    <property type="entry name" value="RNA_pol_sigma_r2"/>
</dbReference>
<dbReference type="InterPro" id="IPR013249">
    <property type="entry name" value="RNA_pol_sigma70_r4_t2"/>
</dbReference>
<evidence type="ECO:0000313" key="8">
    <source>
        <dbReference type="Proteomes" id="UP001290861"/>
    </source>
</evidence>
<gene>
    <name evidence="7" type="ORF">P9H32_15300</name>
</gene>
<keyword evidence="4" id="KW-0238">DNA-binding</keyword>
<dbReference type="InterPro" id="IPR036388">
    <property type="entry name" value="WH-like_DNA-bd_sf"/>
</dbReference>